<proteinExistence type="predicted"/>
<comment type="caution">
    <text evidence="1">The sequence shown here is derived from an EMBL/GenBank/DDBJ whole genome shotgun (WGS) entry which is preliminary data.</text>
</comment>
<dbReference type="Proteomes" id="UP000032066">
    <property type="component" value="Unassembled WGS sequence"/>
</dbReference>
<name>A0A0D0PWA4_KITGR</name>
<evidence type="ECO:0000313" key="1">
    <source>
        <dbReference type="EMBL" id="KIQ62868.1"/>
    </source>
</evidence>
<evidence type="ECO:0000313" key="2">
    <source>
        <dbReference type="Proteomes" id="UP000032066"/>
    </source>
</evidence>
<dbReference type="PATRIC" id="fig|2064.6.peg.6074"/>
<dbReference type="RefSeq" id="WP_043915148.1">
    <property type="nucleotide sequence ID" value="NZ_JXZB01000004.1"/>
</dbReference>
<protein>
    <recommendedName>
        <fullName evidence="3">ParB/Sulfiredoxin domain-containing protein</fullName>
    </recommendedName>
</protein>
<dbReference type="EMBL" id="JXZB01000004">
    <property type="protein sequence ID" value="KIQ62868.1"/>
    <property type="molecule type" value="Genomic_DNA"/>
</dbReference>
<dbReference type="AlphaFoldDB" id="A0A0D0PWA4"/>
<evidence type="ECO:0008006" key="3">
    <source>
        <dbReference type="Google" id="ProtNLM"/>
    </source>
</evidence>
<organism evidence="1 2">
    <name type="scientific">Kitasatospora griseola</name>
    <name type="common">Streptomyces griseolosporeus</name>
    <dbReference type="NCBI Taxonomy" id="2064"/>
    <lineage>
        <taxon>Bacteria</taxon>
        <taxon>Bacillati</taxon>
        <taxon>Actinomycetota</taxon>
        <taxon>Actinomycetes</taxon>
        <taxon>Kitasatosporales</taxon>
        <taxon>Streptomycetaceae</taxon>
        <taxon>Kitasatospora</taxon>
    </lineage>
</organism>
<gene>
    <name evidence="1" type="ORF">TR51_28620</name>
</gene>
<reference evidence="1 2" key="1">
    <citation type="submission" date="2015-02" db="EMBL/GenBank/DDBJ databases">
        <title>Draft genome sequence of Kitasatospora griseola MF730-N6, a bafilomycin, terpentecin and satosporin producer.</title>
        <authorList>
            <person name="Arens J.C."/>
            <person name="Haltli B."/>
            <person name="Kerr R.G."/>
        </authorList>
    </citation>
    <scope>NUCLEOTIDE SEQUENCE [LARGE SCALE GENOMIC DNA]</scope>
    <source>
        <strain evidence="1 2">MF730-N6</strain>
    </source>
</reference>
<dbReference type="OrthoDB" id="3176965at2"/>
<sequence length="439" mass="50031">MSSTGLDPDRSRFLARRSRIGSSPVQAWPRSEKTLELVELETEWVRFSTLNHRTTAEQRKAARDRGREDLFTVDPLGCEAQEAQYEILCGQAKFADLKADLLDRKQQEPAIVTADGVLINGNRRTAALRSLLHEGERSGKYVKCLVLPQDATAEEILLLEAELQVAREFKEDYSWINEAMMIENLYELFEKSWDRVAAQMHRTVSDVRTQHEKLMLVHEIVDRSQGTLLHLDFTENDSAFTELARHIRNKPAREAEGIKSSYFVGILTDVNYRDLRHLQCDDAAELVEAELRREPVLQLAREANRLRVKPTDAEDDVLSDFLDGDEDAEAPLEDLLTLVLTRRRESAVALPDGRSISMESVAQLLATAVSCAAHEAAERNREQDTVQAPLKRVEKAIVELQRVSGILPRARAHVGWDEATFQDQLRKLEKLFEEIREQQ</sequence>
<accession>A0A0D0PWA4</accession>
<keyword evidence="2" id="KW-1185">Reference proteome</keyword>